<feature type="coiled-coil region" evidence="1">
    <location>
        <begin position="525"/>
        <end position="578"/>
    </location>
</feature>
<evidence type="ECO:0000256" key="1">
    <source>
        <dbReference type="SAM" id="Coils"/>
    </source>
</evidence>
<evidence type="ECO:0000259" key="2">
    <source>
        <dbReference type="Pfam" id="PF25534"/>
    </source>
</evidence>
<protein>
    <recommendedName>
        <fullName evidence="2">DUF7918 domain-containing protein</fullName>
    </recommendedName>
</protein>
<proteinExistence type="predicted"/>
<gene>
    <name evidence="3" type="ORF">BCON_0095g00030</name>
</gene>
<evidence type="ECO:0000313" key="3">
    <source>
        <dbReference type="EMBL" id="TGO55189.1"/>
    </source>
</evidence>
<evidence type="ECO:0000313" key="4">
    <source>
        <dbReference type="Proteomes" id="UP000297527"/>
    </source>
</evidence>
<keyword evidence="4" id="KW-1185">Reference proteome</keyword>
<dbReference type="Pfam" id="PF25534">
    <property type="entry name" value="DUF7918"/>
    <property type="match status" value="1"/>
</dbReference>
<dbReference type="Proteomes" id="UP000297527">
    <property type="component" value="Unassembled WGS sequence"/>
</dbReference>
<dbReference type="AlphaFoldDB" id="A0A4Z1I0S4"/>
<name>A0A4Z1I0S4_9HELO</name>
<comment type="caution">
    <text evidence="3">The sequence shown here is derived from an EMBL/GenBank/DDBJ whole genome shotgun (WGS) entry which is preliminary data.</text>
</comment>
<dbReference type="OrthoDB" id="3500708at2759"/>
<feature type="domain" description="DUF7918" evidence="2">
    <location>
        <begin position="22"/>
        <end position="164"/>
    </location>
</feature>
<organism evidence="3 4">
    <name type="scientific">Botryotinia convoluta</name>
    <dbReference type="NCBI Taxonomy" id="54673"/>
    <lineage>
        <taxon>Eukaryota</taxon>
        <taxon>Fungi</taxon>
        <taxon>Dikarya</taxon>
        <taxon>Ascomycota</taxon>
        <taxon>Pezizomycotina</taxon>
        <taxon>Leotiomycetes</taxon>
        <taxon>Helotiales</taxon>
        <taxon>Sclerotiniaceae</taxon>
        <taxon>Botryotinia</taxon>
    </lineage>
</organism>
<dbReference type="InterPro" id="IPR057678">
    <property type="entry name" value="DUF7918"/>
</dbReference>
<reference evidence="3 4" key="1">
    <citation type="submission" date="2017-12" db="EMBL/GenBank/DDBJ databases">
        <title>Comparative genomics of Botrytis spp.</title>
        <authorList>
            <person name="Valero-Jimenez C.A."/>
            <person name="Tapia P."/>
            <person name="Veloso J."/>
            <person name="Silva-Moreno E."/>
            <person name="Staats M."/>
            <person name="Valdes J.H."/>
            <person name="Van Kan J.A.L."/>
        </authorList>
    </citation>
    <scope>NUCLEOTIDE SEQUENCE [LARGE SCALE GENOMIC DNA]</scope>
    <source>
        <strain evidence="3 4">MUCL11595</strain>
    </source>
</reference>
<accession>A0A4Z1I0S4</accession>
<keyword evidence="1" id="KW-0175">Coiled coil</keyword>
<dbReference type="EMBL" id="PQXN01000095">
    <property type="protein sequence ID" value="TGO55189.1"/>
    <property type="molecule type" value="Genomic_DNA"/>
</dbReference>
<sequence length="578" mass="65746">MAIMSGMAGSEGEIEVRIKRHSGRYYDEYVRLNREEGSSSSDSERFIVVEPGTTYYVEVTLKAGFDFGKYDLVQAKLYMDNEEISYGEFKPPCHGSDSTKTKKDLVEQIRYANIEINGRERGSRFVLGSVEMEIDEQLSKEDDTMSILPHNIPTLQVDVSFFESVTVTLSDNEYKRAISSWERDCGKLRSGLQNSTAPEKPNRTKKYWQYGHCVEGFKFCPRPADFFENDNIAKYPPLLYLYDWKALNNEERKIAVEDLQDLEKVHWNTIKGNDLGQNLQSKGVQRKTHLKNNLPREWRAWYKMYGPERREVFDTLQERRKARERGEMQIQYRSVGGEVMSFGGEAAPGELATALPIATIPKKAPLDHLLAEKEAPAPANLHYGESRLRAVSPSPYGMRAYNMRDMGSYSSPYPRIGGLESMGVAVPLNARPLPAIESPVVIPDDSVTESTHVNVTTQHRNKTIDGLNSQVAASQASALHVKREPIDVISLDSDDEVMFVSEAKVFKAVRYSEPARATKPAAVNIDEDLQEVRDLQKLREEKENLQRDIELLEKKRKMDEITKKIEDAEARAKKIKTE</sequence>